<dbReference type="PANTHER" id="PTHR43747:SF5">
    <property type="entry name" value="FAD-BINDING DOMAIN-CONTAINING PROTEIN"/>
    <property type="match status" value="1"/>
</dbReference>
<sequence>MLNTEMAVGTTPISTQILVVGGGPSGSYAAAALAREGFQVTLLEATKFPRYHIGESLLPSVRPLLKFIDAEESVINYGFTIKPGAAVKLNQYKREGYTDFVTPDLNNPSWNVVRSEFDDLLLRHALKCGTTVIEDTKVTDLQFDGEDSSARPVSATWKNTSTGMQGHISFDYLVDASGRNGIMSTKYLKNRRFNKALNNIACWGYWEGTDFYSPGTSRENAPWFEALDDESGWAWFIPLHNGSTSVGVVMDKDISIRKKKATVATGGSGTNLQTHYMEELTRAPGVLKLIGIGTLRNDGQLDAVKSASDFSYSASTYAGDHFRLAGDAGDPFFSSGVHLAFTGALSAAITIAASIRGFCSEADAQRWHSAKIGTSYTRHSTSVIPLQTVADKEMPIMSDVDEDNFDRAFELIRPVIQGTADVGKKLTEDELQKTMDFCSHIVGSTDPEMVAAVKARQAFFICLNELSHVILNFDRLDPVLTSPSGPVMVESDLDRLFGDDDDEAKAVLGKISIGKHLHKLHNNPTYNFGVKEHFGFKAVLERGKLGLVNV</sequence>
<dbReference type="AlphaFoldDB" id="A0A1J8R046"/>
<evidence type="ECO:0000313" key="5">
    <source>
        <dbReference type="EMBL" id="OJA15106.1"/>
    </source>
</evidence>
<accession>A0A1J8R046</accession>
<dbReference type="Gene3D" id="3.50.50.60">
    <property type="entry name" value="FAD/NAD(P)-binding domain"/>
    <property type="match status" value="1"/>
</dbReference>
<dbReference type="GO" id="GO:0140907">
    <property type="term" value="F:flavin-dependent halogenase activity"/>
    <property type="evidence" value="ECO:0007669"/>
    <property type="project" value="UniProtKB-ARBA"/>
</dbReference>
<dbReference type="InterPro" id="IPR050816">
    <property type="entry name" value="Flavin-dep_Halogenase_NPB"/>
</dbReference>
<name>A0A1J8R046_9AGAM</name>
<dbReference type="Proteomes" id="UP000183567">
    <property type="component" value="Unassembled WGS sequence"/>
</dbReference>
<keyword evidence="2" id="KW-0560">Oxidoreductase</keyword>
<comment type="similarity">
    <text evidence="1">Belongs to the flavin-dependent halogenase family.</text>
</comment>
<evidence type="ECO:0000256" key="2">
    <source>
        <dbReference type="ARBA" id="ARBA00023002"/>
    </source>
</evidence>
<evidence type="ECO:0000256" key="1">
    <source>
        <dbReference type="ARBA" id="ARBA00005706"/>
    </source>
</evidence>
<keyword evidence="3" id="KW-0503">Monooxygenase</keyword>
<gene>
    <name evidence="5" type="ORF">AZE42_05581</name>
</gene>
<dbReference type="Pfam" id="PF04820">
    <property type="entry name" value="Trp_halogenase"/>
    <property type="match status" value="2"/>
</dbReference>
<protein>
    <recommendedName>
        <fullName evidence="7">Halogenase</fullName>
    </recommendedName>
</protein>
<keyword evidence="6" id="KW-1185">Reference proteome</keyword>
<dbReference type="PRINTS" id="PR00420">
    <property type="entry name" value="RNGMNOXGNASE"/>
</dbReference>
<dbReference type="InterPro" id="IPR036188">
    <property type="entry name" value="FAD/NAD-bd_sf"/>
</dbReference>
<comment type="catalytic activity">
    <reaction evidence="4">
        <text>melleolide F + FADH2 + chloride + O2 = 6'-chloromelleolide F + FAD + 2 H2O + H(+)</text>
        <dbReference type="Rhea" id="RHEA:67160"/>
        <dbReference type="ChEBI" id="CHEBI:15377"/>
        <dbReference type="ChEBI" id="CHEBI:15378"/>
        <dbReference type="ChEBI" id="CHEBI:15379"/>
        <dbReference type="ChEBI" id="CHEBI:17996"/>
        <dbReference type="ChEBI" id="CHEBI:57692"/>
        <dbReference type="ChEBI" id="CHEBI:58307"/>
        <dbReference type="ChEBI" id="CHEBI:167712"/>
        <dbReference type="ChEBI" id="CHEBI:167713"/>
    </reaction>
    <physiologicalReaction direction="left-to-right" evidence="4">
        <dbReference type="Rhea" id="RHEA:67161"/>
    </physiologicalReaction>
</comment>
<dbReference type="EMBL" id="LVVM01003331">
    <property type="protein sequence ID" value="OJA15106.1"/>
    <property type="molecule type" value="Genomic_DNA"/>
</dbReference>
<dbReference type="SUPFAM" id="SSF51905">
    <property type="entry name" value="FAD/NAD(P)-binding domain"/>
    <property type="match status" value="1"/>
</dbReference>
<organism evidence="5 6">
    <name type="scientific">Rhizopogon vesiculosus</name>
    <dbReference type="NCBI Taxonomy" id="180088"/>
    <lineage>
        <taxon>Eukaryota</taxon>
        <taxon>Fungi</taxon>
        <taxon>Dikarya</taxon>
        <taxon>Basidiomycota</taxon>
        <taxon>Agaricomycotina</taxon>
        <taxon>Agaricomycetes</taxon>
        <taxon>Agaricomycetidae</taxon>
        <taxon>Boletales</taxon>
        <taxon>Suillineae</taxon>
        <taxon>Rhizopogonaceae</taxon>
        <taxon>Rhizopogon</taxon>
    </lineage>
</organism>
<reference evidence="5 6" key="1">
    <citation type="submission" date="2016-03" db="EMBL/GenBank/DDBJ databases">
        <title>Comparative genomics of the ectomycorrhizal sister species Rhizopogon vinicolor and Rhizopogon vesiculosus (Basidiomycota: Boletales) reveals a divergence of the mating type B locus.</title>
        <authorList>
            <person name="Mujic A.B."/>
            <person name="Kuo A."/>
            <person name="Tritt A."/>
            <person name="Lipzen A."/>
            <person name="Chen C."/>
            <person name="Johnson J."/>
            <person name="Sharma A."/>
            <person name="Barry K."/>
            <person name="Grigoriev I.V."/>
            <person name="Spatafora J.W."/>
        </authorList>
    </citation>
    <scope>NUCLEOTIDE SEQUENCE [LARGE SCALE GENOMIC DNA]</scope>
    <source>
        <strain evidence="5 6">AM-OR11-056</strain>
    </source>
</reference>
<evidence type="ECO:0000256" key="3">
    <source>
        <dbReference type="ARBA" id="ARBA00023033"/>
    </source>
</evidence>
<proteinExistence type="inferred from homology"/>
<dbReference type="InterPro" id="IPR006905">
    <property type="entry name" value="Flavin_halogenase"/>
</dbReference>
<comment type="caution">
    <text evidence="5">The sequence shown here is derived from an EMBL/GenBank/DDBJ whole genome shotgun (WGS) entry which is preliminary data.</text>
</comment>
<evidence type="ECO:0000313" key="6">
    <source>
        <dbReference type="Proteomes" id="UP000183567"/>
    </source>
</evidence>
<evidence type="ECO:0000256" key="4">
    <source>
        <dbReference type="ARBA" id="ARBA00049364"/>
    </source>
</evidence>
<dbReference type="GO" id="GO:0044550">
    <property type="term" value="P:secondary metabolite biosynthetic process"/>
    <property type="evidence" value="ECO:0007669"/>
    <property type="project" value="UniProtKB-ARBA"/>
</dbReference>
<evidence type="ECO:0008006" key="7">
    <source>
        <dbReference type="Google" id="ProtNLM"/>
    </source>
</evidence>
<dbReference type="OrthoDB" id="3340390at2759"/>
<dbReference type="PANTHER" id="PTHR43747">
    <property type="entry name" value="FAD-BINDING PROTEIN"/>
    <property type="match status" value="1"/>
</dbReference>
<dbReference type="GO" id="GO:0004497">
    <property type="term" value="F:monooxygenase activity"/>
    <property type="evidence" value="ECO:0007669"/>
    <property type="project" value="UniProtKB-KW"/>
</dbReference>